<dbReference type="InterPro" id="IPR023198">
    <property type="entry name" value="PGP-like_dom2"/>
</dbReference>
<dbReference type="Gene3D" id="1.10.150.240">
    <property type="entry name" value="Putative phosphatase, domain 2"/>
    <property type="match status" value="1"/>
</dbReference>
<organism evidence="7 8">
    <name type="scientific">Parafannyhessea umbonata</name>
    <dbReference type="NCBI Taxonomy" id="604330"/>
    <lineage>
        <taxon>Bacteria</taxon>
        <taxon>Bacillati</taxon>
        <taxon>Actinomycetota</taxon>
        <taxon>Coriobacteriia</taxon>
        <taxon>Coriobacteriales</taxon>
        <taxon>Atopobiaceae</taxon>
        <taxon>Parafannyhessea</taxon>
    </lineage>
</organism>
<dbReference type="GO" id="GO:0005829">
    <property type="term" value="C:cytosol"/>
    <property type="evidence" value="ECO:0007669"/>
    <property type="project" value="TreeGrafter"/>
</dbReference>
<name>A0A1H9N300_9ACTN</name>
<dbReference type="PANTHER" id="PTHR43434">
    <property type="entry name" value="PHOSPHOGLYCOLATE PHOSPHATASE"/>
    <property type="match status" value="1"/>
</dbReference>
<dbReference type="EMBL" id="FNWT01000001">
    <property type="protein sequence ID" value="SEH37155.1"/>
    <property type="molecule type" value="Genomic_DNA"/>
</dbReference>
<sequence length="217" mass="23777">MAYRAAIFDLDGTLLNTLEDLHASVNHTLALHGMPIRSRDEIRSFLGNGMQALIHLSCPEGTASELEDRVLAEFKDYYALHGADHTAPYDGIVELLDVLSGEGIRRAVVSNKGDFAVQALVEKYFPGIFDAVVGERQDVRRKPAPDTVNAVMRELELAPKDVVYIGDSEVDIDTARNAGIDCLSVSWGFRSRRELTASGATTIVDDINDLAEALLLY</sequence>
<evidence type="ECO:0000256" key="5">
    <source>
        <dbReference type="ARBA" id="ARBA00080335"/>
    </source>
</evidence>
<dbReference type="Pfam" id="PF13419">
    <property type="entry name" value="HAD_2"/>
    <property type="match status" value="1"/>
</dbReference>
<dbReference type="InterPro" id="IPR041492">
    <property type="entry name" value="HAD_2"/>
</dbReference>
<evidence type="ECO:0000256" key="1">
    <source>
        <dbReference type="ARBA" id="ARBA00006171"/>
    </source>
</evidence>
<keyword evidence="2" id="KW-0418">Kinase</keyword>
<protein>
    <recommendedName>
        <fullName evidence="4">Tyrosine-protein kinase PtkA</fullName>
    </recommendedName>
    <alternativeName>
        <fullName evidence="5">Protein tyrosine kinase A</fullName>
    </alternativeName>
</protein>
<evidence type="ECO:0000256" key="3">
    <source>
        <dbReference type="ARBA" id="ARBA00050405"/>
    </source>
</evidence>
<accession>A0A1H9N300</accession>
<dbReference type="AlphaFoldDB" id="A0A1H9N300"/>
<keyword evidence="2" id="KW-0829">Tyrosine-protein kinase</keyword>
<dbReference type="Gene3D" id="3.40.50.1000">
    <property type="entry name" value="HAD superfamily/HAD-like"/>
    <property type="match status" value="1"/>
</dbReference>
<dbReference type="SFLD" id="SFLDS00003">
    <property type="entry name" value="Haloacid_Dehalogenase"/>
    <property type="match status" value="1"/>
</dbReference>
<dbReference type="SFLD" id="SFLDG01129">
    <property type="entry name" value="C1.5:_HAD__Beta-PGM__Phosphata"/>
    <property type="match status" value="1"/>
</dbReference>
<comment type="similarity">
    <text evidence="1">Belongs to the HAD-like hydrolase superfamily. CbbY/CbbZ/Gph/YieH family.</text>
</comment>
<evidence type="ECO:0000256" key="2">
    <source>
        <dbReference type="ARBA" id="ARBA00023137"/>
    </source>
</evidence>
<dbReference type="PRINTS" id="PR00413">
    <property type="entry name" value="HADHALOGNASE"/>
</dbReference>
<dbReference type="PANTHER" id="PTHR43434:SF1">
    <property type="entry name" value="PHOSPHOGLYCOLATE PHOSPHATASE"/>
    <property type="match status" value="1"/>
</dbReference>
<dbReference type="Proteomes" id="UP000199135">
    <property type="component" value="Unassembled WGS sequence"/>
</dbReference>
<dbReference type="GO" id="GO:0008967">
    <property type="term" value="F:phosphoglycolate phosphatase activity"/>
    <property type="evidence" value="ECO:0007669"/>
    <property type="project" value="TreeGrafter"/>
</dbReference>
<evidence type="ECO:0000256" key="4">
    <source>
        <dbReference type="ARBA" id="ARBA00069527"/>
    </source>
</evidence>
<dbReference type="PROSITE" id="PS01228">
    <property type="entry name" value="COF_1"/>
    <property type="match status" value="1"/>
</dbReference>
<dbReference type="InterPro" id="IPR036412">
    <property type="entry name" value="HAD-like_sf"/>
</dbReference>
<keyword evidence="9" id="KW-1185">Reference proteome</keyword>
<dbReference type="NCBIfam" id="TIGR01509">
    <property type="entry name" value="HAD-SF-IA-v3"/>
    <property type="match status" value="1"/>
</dbReference>
<dbReference type="FunFam" id="3.40.50.1000:FF:000022">
    <property type="entry name" value="Phosphoglycolate phosphatase"/>
    <property type="match status" value="1"/>
</dbReference>
<dbReference type="EMBL" id="FOGP01000001">
    <property type="protein sequence ID" value="SER30157.1"/>
    <property type="molecule type" value="Genomic_DNA"/>
</dbReference>
<gene>
    <name evidence="7" type="ORF">SAMN05216446_0138</name>
    <name evidence="6" type="ORF">SAMN05216447_101131</name>
</gene>
<keyword evidence="2" id="KW-0808">Transferase</keyword>
<evidence type="ECO:0000313" key="8">
    <source>
        <dbReference type="Proteomes" id="UP000199128"/>
    </source>
</evidence>
<proteinExistence type="inferred from homology"/>
<dbReference type="SUPFAM" id="SSF56784">
    <property type="entry name" value="HAD-like"/>
    <property type="match status" value="1"/>
</dbReference>
<evidence type="ECO:0000313" key="9">
    <source>
        <dbReference type="Proteomes" id="UP000199135"/>
    </source>
</evidence>
<evidence type="ECO:0000313" key="7">
    <source>
        <dbReference type="EMBL" id="SER30157.1"/>
    </source>
</evidence>
<dbReference type="Proteomes" id="UP000199128">
    <property type="component" value="Unassembled WGS sequence"/>
</dbReference>
<dbReference type="SFLD" id="SFLDG01135">
    <property type="entry name" value="C1.5.6:_HAD__Beta-PGM__Phospha"/>
    <property type="match status" value="1"/>
</dbReference>
<dbReference type="InterPro" id="IPR050155">
    <property type="entry name" value="HAD-like_hydrolase_sf"/>
</dbReference>
<dbReference type="RefSeq" id="WP_078686719.1">
    <property type="nucleotide sequence ID" value="NZ_FNWT01000001.1"/>
</dbReference>
<dbReference type="GO" id="GO:0004713">
    <property type="term" value="F:protein tyrosine kinase activity"/>
    <property type="evidence" value="ECO:0007669"/>
    <property type="project" value="UniProtKB-KW"/>
</dbReference>
<evidence type="ECO:0000313" key="6">
    <source>
        <dbReference type="EMBL" id="SEH37155.1"/>
    </source>
</evidence>
<dbReference type="GO" id="GO:0006281">
    <property type="term" value="P:DNA repair"/>
    <property type="evidence" value="ECO:0007669"/>
    <property type="project" value="TreeGrafter"/>
</dbReference>
<reference evidence="7" key="1">
    <citation type="submission" date="2016-10" db="EMBL/GenBank/DDBJ databases">
        <authorList>
            <person name="de Groot N.N."/>
        </authorList>
    </citation>
    <scope>NUCLEOTIDE SEQUENCE [LARGE SCALE GENOMIC DNA]</scope>
    <source>
        <strain evidence="7">KHGC19</strain>
    </source>
</reference>
<reference evidence="8 9" key="2">
    <citation type="submission" date="2016-10" db="EMBL/GenBank/DDBJ databases">
        <authorList>
            <person name="Varghese N."/>
            <person name="Submissions S."/>
        </authorList>
    </citation>
    <scope>NUCLEOTIDE SEQUENCE [LARGE SCALE GENOMIC DNA]</scope>
    <source>
        <strain evidence="8">KHGC19</strain>
        <strain evidence="6 9">WCP15</strain>
    </source>
</reference>
<dbReference type="InterPro" id="IPR023214">
    <property type="entry name" value="HAD_sf"/>
</dbReference>
<dbReference type="NCBIfam" id="TIGR01549">
    <property type="entry name" value="HAD-SF-IA-v1"/>
    <property type="match status" value="1"/>
</dbReference>
<comment type="catalytic activity">
    <reaction evidence="3">
        <text>L-tyrosyl-[protein] + ATP = O-phospho-L-tyrosyl-[protein] + ADP + H(+)</text>
        <dbReference type="Rhea" id="RHEA:10596"/>
        <dbReference type="Rhea" id="RHEA-COMP:10136"/>
        <dbReference type="Rhea" id="RHEA-COMP:20101"/>
        <dbReference type="ChEBI" id="CHEBI:15378"/>
        <dbReference type="ChEBI" id="CHEBI:30616"/>
        <dbReference type="ChEBI" id="CHEBI:46858"/>
        <dbReference type="ChEBI" id="CHEBI:61978"/>
        <dbReference type="ChEBI" id="CHEBI:456216"/>
    </reaction>
    <physiologicalReaction direction="left-to-right" evidence="3">
        <dbReference type="Rhea" id="RHEA:10597"/>
    </physiologicalReaction>
</comment>
<dbReference type="InterPro" id="IPR006439">
    <property type="entry name" value="HAD-SF_hydro_IA"/>
</dbReference>